<reference evidence="2" key="1">
    <citation type="submission" date="2021-05" db="EMBL/GenBank/DDBJ databases">
        <authorList>
            <person name="Alioto T."/>
            <person name="Alioto T."/>
            <person name="Gomez Garrido J."/>
        </authorList>
    </citation>
    <scope>NUCLEOTIDE SEQUENCE</scope>
</reference>
<keyword evidence="1" id="KW-0812">Transmembrane</keyword>
<keyword evidence="1" id="KW-0472">Membrane</keyword>
<proteinExistence type="predicted"/>
<name>A0A8D9E8Q4_9HEMI</name>
<sequence>MSLGELSMNIFQPRPDVSPHLLRRYLTLCHYIGLISIPNYYSEPWKTRYHGYYSKCVFMYFNMYLVCIALSVFINAIHDFGEFCTRFFEFLCLFIVQLELIYFRANLSKFYELLTLMERMARDHGHHPVVGRTQKLQKFFLYSSLFSMYYVIIGE</sequence>
<dbReference type="EMBL" id="HBUF01438870">
    <property type="protein sequence ID" value="CAG6742740.1"/>
    <property type="molecule type" value="Transcribed_RNA"/>
</dbReference>
<accession>A0A8D9E8Q4</accession>
<dbReference type="AlphaFoldDB" id="A0A8D9E8Q4"/>
<keyword evidence="1" id="KW-1133">Transmembrane helix</keyword>
<protein>
    <recommendedName>
        <fullName evidence="3">Odorant receptor</fullName>
    </recommendedName>
</protein>
<feature type="transmembrane region" description="Helical" evidence="1">
    <location>
        <begin position="52"/>
        <end position="75"/>
    </location>
</feature>
<evidence type="ECO:0000256" key="1">
    <source>
        <dbReference type="SAM" id="Phobius"/>
    </source>
</evidence>
<organism evidence="2">
    <name type="scientific">Cacopsylla melanoneura</name>
    <dbReference type="NCBI Taxonomy" id="428564"/>
    <lineage>
        <taxon>Eukaryota</taxon>
        <taxon>Metazoa</taxon>
        <taxon>Ecdysozoa</taxon>
        <taxon>Arthropoda</taxon>
        <taxon>Hexapoda</taxon>
        <taxon>Insecta</taxon>
        <taxon>Pterygota</taxon>
        <taxon>Neoptera</taxon>
        <taxon>Paraneoptera</taxon>
        <taxon>Hemiptera</taxon>
        <taxon>Sternorrhyncha</taxon>
        <taxon>Psylloidea</taxon>
        <taxon>Psyllidae</taxon>
        <taxon>Psyllinae</taxon>
        <taxon>Cacopsylla</taxon>
    </lineage>
</organism>
<evidence type="ECO:0000313" key="2">
    <source>
        <dbReference type="EMBL" id="CAG6742740.1"/>
    </source>
</evidence>
<evidence type="ECO:0008006" key="3">
    <source>
        <dbReference type="Google" id="ProtNLM"/>
    </source>
</evidence>